<dbReference type="EMBL" id="UGNW01000001">
    <property type="protein sequence ID" value="STX32816.1"/>
    <property type="molecule type" value="Genomic_DNA"/>
</dbReference>
<evidence type="ECO:0000313" key="1">
    <source>
        <dbReference type="EMBL" id="KTC72304.1"/>
    </source>
</evidence>
<evidence type="ECO:0000313" key="2">
    <source>
        <dbReference type="EMBL" id="STX32816.1"/>
    </source>
</evidence>
<organism evidence="2 4">
    <name type="scientific">Legionella birminghamensis</name>
    <dbReference type="NCBI Taxonomy" id="28083"/>
    <lineage>
        <taxon>Bacteria</taxon>
        <taxon>Pseudomonadati</taxon>
        <taxon>Pseudomonadota</taxon>
        <taxon>Gammaproteobacteria</taxon>
        <taxon>Legionellales</taxon>
        <taxon>Legionellaceae</taxon>
        <taxon>Legionella</taxon>
    </lineage>
</organism>
<dbReference type="EMBL" id="LNXT01000016">
    <property type="protein sequence ID" value="KTC72304.1"/>
    <property type="molecule type" value="Genomic_DNA"/>
</dbReference>
<proteinExistence type="predicted"/>
<evidence type="ECO:0000313" key="4">
    <source>
        <dbReference type="Proteomes" id="UP000255066"/>
    </source>
</evidence>
<keyword evidence="3" id="KW-1185">Reference proteome</keyword>
<evidence type="ECO:0000313" key="3">
    <source>
        <dbReference type="Proteomes" id="UP000054735"/>
    </source>
</evidence>
<name>A0A378ID05_9GAMM</name>
<dbReference type="AlphaFoldDB" id="A0A378ID05"/>
<dbReference type="STRING" id="28083.Lbir_1370"/>
<dbReference type="Proteomes" id="UP000054735">
    <property type="component" value="Unassembled WGS sequence"/>
</dbReference>
<sequence length="281" mass="32405">MDVVYVWNYLNKNYNIDRFNVTQFEKLFITDIRVVLDNELLNQKYVYASGCHYTKDLSLIKALSELIERLVFLSPFVGPIEFINDAHYTPDINQQLVPLSLVTPYFSIKATFSTHGHACHTESHLAIVAAENEYYEHHIKNALLETLAQGTLSEVKESDIKIHGVDDISILKSFKKIIIYYPSFYFCLVWHPLYKHVIGAACNQSLKKTIEKAFFEGLSLLQATSKVKDNTEFMEECADYTDIYPGKYLSTQVIPRPLIIRRHSQILTDLKLCLFQAVDHV</sequence>
<gene>
    <name evidence="1" type="ORF">Lbir_1370</name>
    <name evidence="2" type="ORF">NCTC12437_02615</name>
</gene>
<accession>A0A378ID05</accession>
<dbReference type="RefSeq" id="WP_058523446.1">
    <property type="nucleotide sequence ID" value="NZ_CAAAHV010000056.1"/>
</dbReference>
<protein>
    <submittedName>
        <fullName evidence="2">Bacteriocin biosynthesis docking scaffold, SagD family</fullName>
    </submittedName>
</protein>
<dbReference type="Proteomes" id="UP000255066">
    <property type="component" value="Unassembled WGS sequence"/>
</dbReference>
<reference evidence="1 3" key="1">
    <citation type="submission" date="2015-11" db="EMBL/GenBank/DDBJ databases">
        <title>Genomic analysis of 38 Legionella species identifies large and diverse effector repertoires.</title>
        <authorList>
            <person name="Burstein D."/>
            <person name="Amaro F."/>
            <person name="Zusman T."/>
            <person name="Lifshitz Z."/>
            <person name="Cohen O."/>
            <person name="Gilbert J.A."/>
            <person name="Pupko T."/>
            <person name="Shuman H.A."/>
            <person name="Segal G."/>
        </authorList>
    </citation>
    <scope>NUCLEOTIDE SEQUENCE [LARGE SCALE GENOMIC DNA]</scope>
    <source>
        <strain evidence="1 3">CDC#1407-AL-14</strain>
    </source>
</reference>
<reference evidence="2 4" key="2">
    <citation type="submission" date="2018-06" db="EMBL/GenBank/DDBJ databases">
        <authorList>
            <consortium name="Pathogen Informatics"/>
            <person name="Doyle S."/>
        </authorList>
    </citation>
    <scope>NUCLEOTIDE SEQUENCE [LARGE SCALE GENOMIC DNA]</scope>
    <source>
        <strain evidence="2 4">NCTC12437</strain>
    </source>
</reference>